<name>G9ERC7_9GAMM</name>
<dbReference type="PANTHER" id="PTHR42951">
    <property type="entry name" value="METALLO-BETA-LACTAMASE DOMAIN-CONTAINING"/>
    <property type="match status" value="1"/>
</dbReference>
<dbReference type="SMART" id="SM00849">
    <property type="entry name" value="Lactamase_B"/>
    <property type="match status" value="1"/>
</dbReference>
<dbReference type="InterPro" id="IPR050855">
    <property type="entry name" value="NDM-1-like"/>
</dbReference>
<organism evidence="2 3">
    <name type="scientific">Legionella drancourtii LLAP12</name>
    <dbReference type="NCBI Taxonomy" id="658187"/>
    <lineage>
        <taxon>Bacteria</taxon>
        <taxon>Pseudomonadati</taxon>
        <taxon>Pseudomonadota</taxon>
        <taxon>Gammaproteobacteria</taxon>
        <taxon>Legionellales</taxon>
        <taxon>Legionellaceae</taxon>
        <taxon>Legionella</taxon>
    </lineage>
</organism>
<dbReference type="InParanoid" id="G9ERC7"/>
<dbReference type="STRING" id="658187.LDG_7839"/>
<proteinExistence type="predicted"/>
<reference evidence="2 3" key="1">
    <citation type="journal article" date="2011" name="BMC Genomics">
        <title>Insight into cross-talk between intra-amoebal pathogens.</title>
        <authorList>
            <person name="Gimenez G."/>
            <person name="Bertelli C."/>
            <person name="Moliner C."/>
            <person name="Robert C."/>
            <person name="Raoult D."/>
            <person name="Fournier P.E."/>
            <person name="Greub G."/>
        </authorList>
    </citation>
    <scope>NUCLEOTIDE SEQUENCE [LARGE SCALE GENOMIC DNA]</scope>
    <source>
        <strain evidence="2 3">LLAP12</strain>
    </source>
</reference>
<dbReference type="PANTHER" id="PTHR42951:SF17">
    <property type="entry name" value="METALLO-BETA-LACTAMASE DOMAIN-CONTAINING PROTEIN"/>
    <property type="match status" value="1"/>
</dbReference>
<dbReference type="EMBL" id="JH413835">
    <property type="protein sequence ID" value="EHL30096.1"/>
    <property type="molecule type" value="Genomic_DNA"/>
</dbReference>
<dbReference type="SUPFAM" id="SSF56281">
    <property type="entry name" value="Metallo-hydrolase/oxidoreductase"/>
    <property type="match status" value="1"/>
</dbReference>
<feature type="domain" description="Metallo-beta-lactamase" evidence="1">
    <location>
        <begin position="54"/>
        <end position="245"/>
    </location>
</feature>
<dbReference type="Gene3D" id="3.60.15.10">
    <property type="entry name" value="Ribonuclease Z/Hydroxyacylglutathione hydrolase-like"/>
    <property type="match status" value="1"/>
</dbReference>
<gene>
    <name evidence="2" type="ORF">LDG_7839</name>
</gene>
<evidence type="ECO:0000259" key="1">
    <source>
        <dbReference type="SMART" id="SM00849"/>
    </source>
</evidence>
<dbReference type="Pfam" id="PF00753">
    <property type="entry name" value="Lactamase_B"/>
    <property type="match status" value="1"/>
</dbReference>
<protein>
    <recommendedName>
        <fullName evidence="1">Metallo-beta-lactamase domain-containing protein</fullName>
    </recommendedName>
</protein>
<dbReference type="eggNOG" id="COG0491">
    <property type="taxonomic scope" value="Bacteria"/>
</dbReference>
<dbReference type="Proteomes" id="UP000002770">
    <property type="component" value="Unassembled WGS sequence"/>
</dbReference>
<evidence type="ECO:0000313" key="3">
    <source>
        <dbReference type="Proteomes" id="UP000002770"/>
    </source>
</evidence>
<dbReference type="InterPro" id="IPR036866">
    <property type="entry name" value="RibonucZ/Hydroxyglut_hydro"/>
</dbReference>
<dbReference type="NCBIfam" id="NF033105">
    <property type="entry name" value="bla_subclass_B3"/>
    <property type="match status" value="1"/>
</dbReference>
<keyword evidence="3" id="KW-1185">Reference proteome</keyword>
<accession>G9ERC7</accession>
<dbReference type="AlphaFoldDB" id="G9ERC7"/>
<evidence type="ECO:0000313" key="2">
    <source>
        <dbReference type="EMBL" id="EHL30096.1"/>
    </source>
</evidence>
<dbReference type="InterPro" id="IPR001279">
    <property type="entry name" value="Metallo-B-lactamas"/>
</dbReference>
<dbReference type="NCBIfam" id="NF012229">
    <property type="entry name" value="bla_class_B_core"/>
    <property type="match status" value="1"/>
</dbReference>
<sequence length="299" mass="33277">MSLVEFFRIKMKKVSLFLSLAITLFCNLCFAYPVGNPFPPFRVAGNLYYVGTDDLASYLIVTPKGNILINSDLEVNVPMIKKSIEALGFKFSDTKILLISHAHLDHAAGSQLIKQETKAKYMVMAEDVPVIESGGKSDFHYANDTSMYFPATTVDRTLHDGDTVKLGGTVLTAHLTAGHTKGCITWTMQVMEHGKPYQVVMVGSLGVNPGYKLINNTTYPNIAKDYEHAIKVLKSLHCDIFLGAHAMYFDLGKKYALLNRSVINPFVDPEGYKKHVAQKEHEFYTELKKQESALSLKSA</sequence>
<dbReference type="HOGENOM" id="CLU_066441_1_0_6"/>